<dbReference type="EMBL" id="GL379793">
    <property type="protein sequence ID" value="EGT56583.1"/>
    <property type="molecule type" value="Genomic_DNA"/>
</dbReference>
<evidence type="ECO:0000313" key="1">
    <source>
        <dbReference type="EMBL" id="EGT56583.1"/>
    </source>
</evidence>
<reference evidence="2" key="1">
    <citation type="submission" date="2011-07" db="EMBL/GenBank/DDBJ databases">
        <authorList>
            <consortium name="Caenorhabditis brenneri Sequencing and Analysis Consortium"/>
            <person name="Wilson R.K."/>
        </authorList>
    </citation>
    <scope>NUCLEOTIDE SEQUENCE [LARGE SCALE GENOMIC DNA]</scope>
    <source>
        <strain evidence="2">PB2801</strain>
    </source>
</reference>
<proteinExistence type="predicted"/>
<accession>G0MG48</accession>
<dbReference type="Proteomes" id="UP000008068">
    <property type="component" value="Unassembled WGS sequence"/>
</dbReference>
<protein>
    <submittedName>
        <fullName evidence="1">Uncharacterized protein</fullName>
    </submittedName>
</protein>
<keyword evidence="2" id="KW-1185">Reference proteome</keyword>
<organism evidence="2">
    <name type="scientific">Caenorhabditis brenneri</name>
    <name type="common">Nematode worm</name>
    <dbReference type="NCBI Taxonomy" id="135651"/>
    <lineage>
        <taxon>Eukaryota</taxon>
        <taxon>Metazoa</taxon>
        <taxon>Ecdysozoa</taxon>
        <taxon>Nematoda</taxon>
        <taxon>Chromadorea</taxon>
        <taxon>Rhabditida</taxon>
        <taxon>Rhabditina</taxon>
        <taxon>Rhabditomorpha</taxon>
        <taxon>Rhabditoidea</taxon>
        <taxon>Rhabditidae</taxon>
        <taxon>Peloderinae</taxon>
        <taxon>Caenorhabditis</taxon>
    </lineage>
</organism>
<evidence type="ECO:0000313" key="2">
    <source>
        <dbReference type="Proteomes" id="UP000008068"/>
    </source>
</evidence>
<name>G0MG48_CAEBE</name>
<dbReference type="HOGENOM" id="CLU_2279948_0_0_1"/>
<sequence>MQLMDRDAAWMLQQPDGAHAGNPRWPRAAEQQQMWTMVRQWSMVDNGQEWHMRNRPVPSLLRCWCLGHKNSAASEAPLVEASVVLLQTSLQILLLAWPSWID</sequence>
<dbReference type="InParanoid" id="G0MG48"/>
<dbReference type="AlphaFoldDB" id="G0MG48"/>
<gene>
    <name evidence="1" type="ORF">CAEBREN_28088</name>
</gene>